<feature type="transmembrane region" description="Helical" evidence="6">
    <location>
        <begin position="71"/>
        <end position="93"/>
    </location>
</feature>
<dbReference type="AlphaFoldDB" id="A0A8I0AFD1"/>
<name>A0A8I0AFD1_9CLOT</name>
<dbReference type="PANTHER" id="PTHR30238">
    <property type="entry name" value="MEMBRANE BOUND PREDICTED REDOX MODULATOR"/>
    <property type="match status" value="1"/>
</dbReference>
<sequence length="270" mass="30961">MKVKKAVRNFIFWVSISIIVNFIVFIISGKEVALEYLGGYVVELSLSVDNLFLFLMIFTNFNIPQEYQKRVLTYGIIGAMVLRFIFIFLGITIINKFHFVTYIFSVILIFSGFKMMIKEEDKSTNYSDKKIVKFLKGIIPFTDEIEGEYFFIKKNTKLYATPLFLILLLIESSDIIFAMDSIPAIFSITTNVVIVYLSNIFAIIGLRSLYFILSKLNSMFKGIKYGVGCILIFTGIKLLLIFFNITIPTLLSLIVIVVILFLSILLSFVF</sequence>
<gene>
    <name evidence="7" type="ORF">H8R92_09995</name>
</gene>
<evidence type="ECO:0000256" key="6">
    <source>
        <dbReference type="SAM" id="Phobius"/>
    </source>
</evidence>
<feature type="transmembrane region" description="Helical" evidence="6">
    <location>
        <begin position="40"/>
        <end position="59"/>
    </location>
</feature>
<keyword evidence="8" id="KW-1185">Reference proteome</keyword>
<keyword evidence="4 6" id="KW-1133">Transmembrane helix</keyword>
<evidence type="ECO:0000256" key="2">
    <source>
        <dbReference type="ARBA" id="ARBA00007511"/>
    </source>
</evidence>
<dbReference type="Proteomes" id="UP000662088">
    <property type="component" value="Unassembled WGS sequence"/>
</dbReference>
<dbReference type="GO" id="GO:0016020">
    <property type="term" value="C:membrane"/>
    <property type="evidence" value="ECO:0007669"/>
    <property type="project" value="UniProtKB-SubCell"/>
</dbReference>
<comment type="caution">
    <text evidence="7">The sequence shown here is derived from an EMBL/GenBank/DDBJ whole genome shotgun (WGS) entry which is preliminary data.</text>
</comment>
<evidence type="ECO:0000313" key="7">
    <source>
        <dbReference type="EMBL" id="MBC5640745.1"/>
    </source>
</evidence>
<evidence type="ECO:0000313" key="8">
    <source>
        <dbReference type="Proteomes" id="UP000662088"/>
    </source>
</evidence>
<evidence type="ECO:0000256" key="1">
    <source>
        <dbReference type="ARBA" id="ARBA00004141"/>
    </source>
</evidence>
<dbReference type="Pfam" id="PF03741">
    <property type="entry name" value="TerC"/>
    <property type="match status" value="1"/>
</dbReference>
<dbReference type="InterPro" id="IPR022369">
    <property type="entry name" value="Integral_membrane_TerC_rswitch"/>
</dbReference>
<evidence type="ECO:0000256" key="3">
    <source>
        <dbReference type="ARBA" id="ARBA00022692"/>
    </source>
</evidence>
<keyword evidence="5 6" id="KW-0472">Membrane</keyword>
<evidence type="ECO:0000256" key="5">
    <source>
        <dbReference type="ARBA" id="ARBA00023136"/>
    </source>
</evidence>
<keyword evidence="3 6" id="KW-0812">Transmembrane</keyword>
<dbReference type="RefSeq" id="WP_186835379.1">
    <property type="nucleotide sequence ID" value="NZ_JACOOQ010000016.1"/>
</dbReference>
<feature type="transmembrane region" description="Helical" evidence="6">
    <location>
        <begin position="158"/>
        <end position="179"/>
    </location>
</feature>
<feature type="transmembrane region" description="Helical" evidence="6">
    <location>
        <begin position="99"/>
        <end position="117"/>
    </location>
</feature>
<accession>A0A8I0AFD1</accession>
<dbReference type="NCBIfam" id="TIGR03718">
    <property type="entry name" value="R_switched_Alx"/>
    <property type="match status" value="1"/>
</dbReference>
<feature type="transmembrane region" description="Helical" evidence="6">
    <location>
        <begin position="225"/>
        <end position="243"/>
    </location>
</feature>
<dbReference type="EMBL" id="JACOOQ010000016">
    <property type="protein sequence ID" value="MBC5640745.1"/>
    <property type="molecule type" value="Genomic_DNA"/>
</dbReference>
<evidence type="ECO:0000256" key="4">
    <source>
        <dbReference type="ARBA" id="ARBA00022989"/>
    </source>
</evidence>
<proteinExistence type="inferred from homology"/>
<feature type="transmembrane region" description="Helical" evidence="6">
    <location>
        <begin position="185"/>
        <end position="213"/>
    </location>
</feature>
<protein>
    <submittedName>
        <fullName evidence="7">TerC/Alx family metal homeostasis membrane protein</fullName>
    </submittedName>
</protein>
<comment type="subcellular location">
    <subcellularLocation>
        <location evidence="1">Membrane</location>
        <topology evidence="1">Multi-pass membrane protein</topology>
    </subcellularLocation>
</comment>
<dbReference type="InterPro" id="IPR005496">
    <property type="entry name" value="Integral_membrane_TerC"/>
</dbReference>
<organism evidence="7 8">
    <name type="scientific">Clostridium lentum</name>
    <dbReference type="NCBI Taxonomy" id="2763037"/>
    <lineage>
        <taxon>Bacteria</taxon>
        <taxon>Bacillati</taxon>
        <taxon>Bacillota</taxon>
        <taxon>Clostridia</taxon>
        <taxon>Eubacteriales</taxon>
        <taxon>Clostridiaceae</taxon>
        <taxon>Clostridium</taxon>
    </lineage>
</organism>
<feature type="transmembrane region" description="Helical" evidence="6">
    <location>
        <begin position="7"/>
        <end position="28"/>
    </location>
</feature>
<feature type="transmembrane region" description="Helical" evidence="6">
    <location>
        <begin position="249"/>
        <end position="269"/>
    </location>
</feature>
<dbReference type="PANTHER" id="PTHR30238:SF0">
    <property type="entry name" value="THYLAKOID MEMBRANE PROTEIN TERC, CHLOROPLASTIC"/>
    <property type="match status" value="1"/>
</dbReference>
<comment type="similarity">
    <text evidence="2">Belongs to the TerC family.</text>
</comment>
<reference evidence="7" key="1">
    <citation type="submission" date="2020-08" db="EMBL/GenBank/DDBJ databases">
        <title>Genome public.</title>
        <authorList>
            <person name="Liu C."/>
            <person name="Sun Q."/>
        </authorList>
    </citation>
    <scope>NUCLEOTIDE SEQUENCE</scope>
    <source>
        <strain evidence="7">NSJ-42</strain>
    </source>
</reference>